<evidence type="ECO:0000256" key="1">
    <source>
        <dbReference type="SAM" id="MobiDB-lite"/>
    </source>
</evidence>
<dbReference type="InterPro" id="IPR029058">
    <property type="entry name" value="AB_hydrolase_fold"/>
</dbReference>
<protein>
    <submittedName>
        <fullName evidence="3">Alpha/beta hydrolase</fullName>
    </submittedName>
</protein>
<dbReference type="InterPro" id="IPR017395">
    <property type="entry name" value="Chlorophyllase-like"/>
</dbReference>
<proteinExistence type="predicted"/>
<dbReference type="Gene3D" id="3.40.50.1820">
    <property type="entry name" value="alpha/beta hydrolase"/>
    <property type="match status" value="1"/>
</dbReference>
<sequence>MPLNLRPGLIAACLSTIGALQGPAQAAAPPVQPMEGPGGIGDRAAVIVKRGIGRASAASFVFYKSGAAPVEGRPVAVFLHAWGAPNPQAYGAWIDHLARSGYLVVFPRFQEINRTRPVDASANAERLIKAAFAELANDADAKPDLKRVALIGHLAGAPIAANIAADAVAQDLPVPRLVFAIMPGGIASDAKARGIVLHDLSKIAPETLVVTVIGDRDARAADLAARRLLREASAVAPERKLFLRALSDDHGFPSLTATLASPAGADAAYDGTALKLPPDPPRDPKQAPPPFRWTPDMALTGEQTTLVAQINNARTDSLDYLAYWKSFDLAATAAFAGADAQSLKGNPRLSDMERWADGWPVKRLVVETPRLTPHTAPVATPAPAAARAKPVSRRP</sequence>
<keyword evidence="3" id="KW-0378">Hydrolase</keyword>
<dbReference type="Pfam" id="PF07224">
    <property type="entry name" value="Chlorophyllase"/>
    <property type="match status" value="1"/>
</dbReference>
<dbReference type="RefSeq" id="WP_238225011.1">
    <property type="nucleotide sequence ID" value="NZ_BPQD01000009.1"/>
</dbReference>
<dbReference type="SUPFAM" id="SSF53474">
    <property type="entry name" value="alpha/beta-Hydrolases"/>
    <property type="match status" value="1"/>
</dbReference>
<dbReference type="EMBL" id="JAUFPX010000008">
    <property type="protein sequence ID" value="MDN3591224.1"/>
    <property type="molecule type" value="Genomic_DNA"/>
</dbReference>
<accession>A0ABT8BHD1</accession>
<comment type="caution">
    <text evidence="3">The sequence shown here is derived from an EMBL/GenBank/DDBJ whole genome shotgun (WGS) entry which is preliminary data.</text>
</comment>
<evidence type="ECO:0000256" key="2">
    <source>
        <dbReference type="SAM" id="SignalP"/>
    </source>
</evidence>
<keyword evidence="4" id="KW-1185">Reference proteome</keyword>
<dbReference type="PANTHER" id="PTHR33428">
    <property type="entry name" value="CHLOROPHYLLASE-2, CHLOROPLASTIC"/>
    <property type="match status" value="1"/>
</dbReference>
<dbReference type="PANTHER" id="PTHR33428:SF14">
    <property type="entry name" value="CARBOXYLESTERASE TYPE B DOMAIN-CONTAINING PROTEIN"/>
    <property type="match status" value="1"/>
</dbReference>
<feature type="chain" id="PRO_5045369955" evidence="2">
    <location>
        <begin position="27"/>
        <end position="395"/>
    </location>
</feature>
<feature type="compositionally biased region" description="Low complexity" evidence="1">
    <location>
        <begin position="372"/>
        <end position="389"/>
    </location>
</feature>
<reference evidence="4" key="1">
    <citation type="journal article" date="2019" name="Int. J. Syst. Evol. Microbiol.">
        <title>The Global Catalogue of Microorganisms (GCM) 10K type strain sequencing project: providing services to taxonomists for standard genome sequencing and annotation.</title>
        <authorList>
            <consortium name="The Broad Institute Genomics Platform"/>
            <consortium name="The Broad Institute Genome Sequencing Center for Infectious Disease"/>
            <person name="Wu L."/>
            <person name="Ma J."/>
        </authorList>
    </citation>
    <scope>NUCLEOTIDE SEQUENCE [LARGE SCALE GENOMIC DNA]</scope>
    <source>
        <strain evidence="4">CECT 7069</strain>
    </source>
</reference>
<evidence type="ECO:0000313" key="4">
    <source>
        <dbReference type="Proteomes" id="UP001224644"/>
    </source>
</evidence>
<feature type="region of interest" description="Disordered" evidence="1">
    <location>
        <begin position="372"/>
        <end position="395"/>
    </location>
</feature>
<gene>
    <name evidence="3" type="ORF">QWZ12_11420</name>
</gene>
<dbReference type="Proteomes" id="UP001224644">
    <property type="component" value="Unassembled WGS sequence"/>
</dbReference>
<keyword evidence="2" id="KW-0732">Signal</keyword>
<name>A0ABT8BHD1_9HYPH</name>
<feature type="signal peptide" evidence="2">
    <location>
        <begin position="1"/>
        <end position="26"/>
    </location>
</feature>
<feature type="region of interest" description="Disordered" evidence="1">
    <location>
        <begin position="270"/>
        <end position="293"/>
    </location>
</feature>
<organism evidence="3 4">
    <name type="scientific">Methylobacterium adhaesivum</name>
    <dbReference type="NCBI Taxonomy" id="333297"/>
    <lineage>
        <taxon>Bacteria</taxon>
        <taxon>Pseudomonadati</taxon>
        <taxon>Pseudomonadota</taxon>
        <taxon>Alphaproteobacteria</taxon>
        <taxon>Hyphomicrobiales</taxon>
        <taxon>Methylobacteriaceae</taxon>
        <taxon>Methylobacterium</taxon>
    </lineage>
</organism>
<dbReference type="GO" id="GO:0016787">
    <property type="term" value="F:hydrolase activity"/>
    <property type="evidence" value="ECO:0007669"/>
    <property type="project" value="UniProtKB-KW"/>
</dbReference>
<evidence type="ECO:0000313" key="3">
    <source>
        <dbReference type="EMBL" id="MDN3591224.1"/>
    </source>
</evidence>